<feature type="compositionally biased region" description="Basic and acidic residues" evidence="1">
    <location>
        <begin position="26"/>
        <end position="36"/>
    </location>
</feature>
<feature type="compositionally biased region" description="Low complexity" evidence="1">
    <location>
        <begin position="219"/>
        <end position="232"/>
    </location>
</feature>
<name>A0A7S4SLW2_9DINO</name>
<gene>
    <name evidence="2" type="ORF">AMON00008_LOCUS52165</name>
</gene>
<protein>
    <submittedName>
        <fullName evidence="2">Uncharacterized protein</fullName>
    </submittedName>
</protein>
<organism evidence="2">
    <name type="scientific">Alexandrium monilatum</name>
    <dbReference type="NCBI Taxonomy" id="311494"/>
    <lineage>
        <taxon>Eukaryota</taxon>
        <taxon>Sar</taxon>
        <taxon>Alveolata</taxon>
        <taxon>Dinophyceae</taxon>
        <taxon>Gonyaulacales</taxon>
        <taxon>Pyrocystaceae</taxon>
        <taxon>Alexandrium</taxon>
    </lineage>
</organism>
<feature type="region of interest" description="Disordered" evidence="1">
    <location>
        <begin position="1"/>
        <end position="37"/>
    </location>
</feature>
<evidence type="ECO:0000313" key="2">
    <source>
        <dbReference type="EMBL" id="CAE4649689.1"/>
    </source>
</evidence>
<proteinExistence type="predicted"/>
<feature type="compositionally biased region" description="Basic and acidic residues" evidence="1">
    <location>
        <begin position="149"/>
        <end position="174"/>
    </location>
</feature>
<accession>A0A7S4SLW2</accession>
<sequence length="703" mass="77622">MAWMRPRTRPEKECRTRLGSQAAQGPDRHSGRRMDARTWAWAGRRRPGGWIRSWEQRDSDRRPRLQRRHGDWLAVRVGEAANPGPAGCRRTLRKRRERGEGEERLLGLQRQVLRRLGEVWGPFLRKFLQELVVAMLVQDDGSHSGGGTEVREERADTQGKGGSNEEQRGGVEERRRRRRRPSGEARRRRAADVATPREAAAPRQTPGEEAAERSVGQRPAKPTAAAAAAAPAQDDEGWHAVAAVRRRPRGPPAGWGDAWLRAADWQAEVVPYPSLADWLAKQQQQAQAGVRRVVTCDSEDEEAAAEVLLSAVRAYHAELVRLAPSGASQRVPVQDRSGRVALRPVAVRVVASGSGGGSLFRRQGEVVRLQSVSTAVLRVHFVEDFLEEEAFKRAARNPRQALFAFLQGARVRGVLDAWGWAEERDSAGRRRTVTGLARIAADQAEQLVATSGREGVFVEPLSWAQWPQRETEWVPRVPGEGSSDYLGRAQAGDYDLGLALGRRELGRRRRASDVGPVVRTWRVEGCPRGWTDVMLESLLGQTFQEVHALRRQGRGASACWWFRGRAARGLEVVLLEAEEGGRALRLWAALAPPRAWAEGSRERRPLRGEARDGGAMRIPAVGRCRPSDCLPVESVSVRGAAEDAEAAARVPPTDAIVLTSRSASEAPVGGKRSEGEPSEGPAAKFRAVVTTVYEEFVKMIMAK</sequence>
<feature type="region of interest" description="Disordered" evidence="1">
    <location>
        <begin position="141"/>
        <end position="236"/>
    </location>
</feature>
<evidence type="ECO:0000256" key="1">
    <source>
        <dbReference type="SAM" id="MobiDB-lite"/>
    </source>
</evidence>
<dbReference type="AlphaFoldDB" id="A0A7S4SLW2"/>
<reference evidence="2" key="1">
    <citation type="submission" date="2021-01" db="EMBL/GenBank/DDBJ databases">
        <authorList>
            <person name="Corre E."/>
            <person name="Pelletier E."/>
            <person name="Niang G."/>
            <person name="Scheremetjew M."/>
            <person name="Finn R."/>
            <person name="Kale V."/>
            <person name="Holt S."/>
            <person name="Cochrane G."/>
            <person name="Meng A."/>
            <person name="Brown T."/>
            <person name="Cohen L."/>
        </authorList>
    </citation>
    <scope>NUCLEOTIDE SEQUENCE</scope>
    <source>
        <strain evidence="2">CCMP3105</strain>
    </source>
</reference>
<dbReference type="EMBL" id="HBNR01073517">
    <property type="protein sequence ID" value="CAE4649689.1"/>
    <property type="molecule type" value="Transcribed_RNA"/>
</dbReference>
<feature type="region of interest" description="Disordered" evidence="1">
    <location>
        <begin position="641"/>
        <end position="683"/>
    </location>
</feature>